<proteinExistence type="predicted"/>
<reference evidence="2" key="1">
    <citation type="submission" date="2021-06" db="EMBL/GenBank/DDBJ databases">
        <title>Comparative genomics, transcriptomics and evolutionary studies reveal genomic signatures of adaptation to plant cell wall in hemibiotrophic fungi.</title>
        <authorList>
            <consortium name="DOE Joint Genome Institute"/>
            <person name="Baroncelli R."/>
            <person name="Diaz J.F."/>
            <person name="Benocci T."/>
            <person name="Peng M."/>
            <person name="Battaglia E."/>
            <person name="Haridas S."/>
            <person name="Andreopoulos W."/>
            <person name="Labutti K."/>
            <person name="Pangilinan J."/>
            <person name="Floch G.L."/>
            <person name="Makela M.R."/>
            <person name="Henrissat B."/>
            <person name="Grigoriev I.V."/>
            <person name="Crouch J.A."/>
            <person name="De Vries R.P."/>
            <person name="Sukno S.A."/>
            <person name="Thon M.R."/>
        </authorList>
    </citation>
    <scope>NUCLEOTIDE SEQUENCE</scope>
    <source>
        <strain evidence="2">MAFF235873</strain>
    </source>
</reference>
<protein>
    <recommendedName>
        <fullName evidence="1">PD-(D/E)XK nuclease-like domain-containing protein</fullName>
    </recommendedName>
</protein>
<feature type="domain" description="PD-(D/E)XK nuclease-like" evidence="1">
    <location>
        <begin position="5"/>
        <end position="126"/>
    </location>
</feature>
<evidence type="ECO:0000313" key="2">
    <source>
        <dbReference type="EMBL" id="KAK2022577.1"/>
    </source>
</evidence>
<sequence length="140" mass="16048">MKTPPPPQSISHTEYDPFRLRPITVSVETQKPGGDEDLARAQLAVWVWAHFLRLHELLGGSSNHLTVTLPLLQATGSTWQVLFAIETEHEIHIWQSFRLPGSDTLLGCYRIMAMLRELRKWSETTFYDWFLGSLLDTTTV</sequence>
<dbReference type="InterPro" id="IPR046797">
    <property type="entry name" value="PDDEXK_12"/>
</dbReference>
<organism evidence="2 3">
    <name type="scientific">Colletotrichum zoysiae</name>
    <dbReference type="NCBI Taxonomy" id="1216348"/>
    <lineage>
        <taxon>Eukaryota</taxon>
        <taxon>Fungi</taxon>
        <taxon>Dikarya</taxon>
        <taxon>Ascomycota</taxon>
        <taxon>Pezizomycotina</taxon>
        <taxon>Sordariomycetes</taxon>
        <taxon>Hypocreomycetidae</taxon>
        <taxon>Glomerellales</taxon>
        <taxon>Glomerellaceae</taxon>
        <taxon>Colletotrichum</taxon>
        <taxon>Colletotrichum graminicola species complex</taxon>
    </lineage>
</organism>
<dbReference type="EMBL" id="MU843036">
    <property type="protein sequence ID" value="KAK2022577.1"/>
    <property type="molecule type" value="Genomic_DNA"/>
</dbReference>
<comment type="caution">
    <text evidence="2">The sequence shown here is derived from an EMBL/GenBank/DDBJ whole genome shotgun (WGS) entry which is preliminary data.</text>
</comment>
<accession>A0AAD9H683</accession>
<dbReference type="AlphaFoldDB" id="A0AAD9H683"/>
<keyword evidence="3" id="KW-1185">Reference proteome</keyword>
<gene>
    <name evidence="2" type="ORF">LX32DRAFT_698561</name>
</gene>
<dbReference type="Pfam" id="PF20516">
    <property type="entry name" value="PDDEXK_12"/>
    <property type="match status" value="1"/>
</dbReference>
<evidence type="ECO:0000313" key="3">
    <source>
        <dbReference type="Proteomes" id="UP001232148"/>
    </source>
</evidence>
<evidence type="ECO:0000259" key="1">
    <source>
        <dbReference type="Pfam" id="PF20516"/>
    </source>
</evidence>
<dbReference type="Proteomes" id="UP001232148">
    <property type="component" value="Unassembled WGS sequence"/>
</dbReference>
<name>A0AAD9H683_9PEZI</name>